<keyword evidence="4 9" id="KW-0853">WD repeat</keyword>
<dbReference type="Pfam" id="PF00400">
    <property type="entry name" value="WD40"/>
    <property type="match status" value="2"/>
</dbReference>
<evidence type="ECO:0000256" key="5">
    <source>
        <dbReference type="ARBA" id="ARBA00022737"/>
    </source>
</evidence>
<feature type="repeat" description="WD" evidence="9">
    <location>
        <begin position="232"/>
        <end position="274"/>
    </location>
</feature>
<feature type="repeat" description="WD" evidence="9">
    <location>
        <begin position="93"/>
        <end position="134"/>
    </location>
</feature>
<name>A0AAW2Z799_9EUKA</name>
<proteinExistence type="inferred from homology"/>
<evidence type="ECO:0000256" key="6">
    <source>
        <dbReference type="ARBA" id="ARBA00022824"/>
    </source>
</evidence>
<dbReference type="PANTHER" id="PTHR13923:SF11">
    <property type="entry name" value="SECRETORY 31, ISOFORM D"/>
    <property type="match status" value="1"/>
</dbReference>
<keyword evidence="8" id="KW-0653">Protein transport</keyword>
<feature type="compositionally biased region" description="Polar residues" evidence="10">
    <location>
        <begin position="891"/>
        <end position="908"/>
    </location>
</feature>
<feature type="compositionally biased region" description="Low complexity" evidence="10">
    <location>
        <begin position="788"/>
        <end position="797"/>
    </location>
</feature>
<evidence type="ECO:0000256" key="2">
    <source>
        <dbReference type="ARBA" id="ARBA00009358"/>
    </source>
</evidence>
<sequence>MSGSFGDFTAQDKLEIFKGVDLKRNKDSSEDQVLGTITSDNKFTRASWGNPVESMKMGILATATIDGLITLYDPSKIIDPSEATEKGPVISTIDKHTSSIRGLEFNPSTPVLASAGEDSQLYIWNMKNPEQPTTVSLGGRNPHQDQLISHLAWNRIFEYILATTSYNGTSVIWDLKAKKFIMPLNSAHKARYSSVAWNPEEATQLVLACEDDNRPVVELWDLRNAYEPVKTFEGHTRGVLSVSWCPDDSNLLISAGRDHRSIIWNPNSGEMLGELPVQSTNWMYDVQWSRRPSILSASSLDGVIGVYSLQDSSSDDVTVSNDKFKVGQQPQQKQVFKTAPKWLQRPCGATFGFGGRIATFNKTTKQVHVHAVASDNEFGRRSLALERALSSTSPSERIEYCNQLAKSSADESEAQIWNVLHVLFETDRTKHLLGHLGLKKDDISEQVNNELTNIDQYKLDAFTSSDSQYDDEKIDQLVRKCVMVQNYSDAVQVCLKANRLSDALVISTFGGTDLYNETRRSYFEKQTRSPMKTVVNILNQEFETVIERSNLDEWKETLAELCSCPDQNQFAHYCNLLARRLESRQDDSALVCYLLANQPDKCLEIWLRRYESEESNQSDSGDAESIQESHRMRLVRFIEKVAIYQESTRLDQLQLVKNHPDLAIIYKEYAQLLSAQGQSLLPLSLHYLNLVSSVQQDAADQEVMQLRHRVYHAVAKPQGNQPELPWKLREPKAVTPQQPSSSSSSSARPQPTTTTTTSWNAAKVGAPVTQPPQQTPGGRFINQPPQQPGDFGQPQQPYGANPHPLVYGAVNNATHQPLPPSTGGYHVPQQTPGGFNNIPPQQTPGGFNNIPQPGDFNNNNPPQQPGAFVNQPPTLQPFEPANELTQPPVLGTSTGEIYNPLTSSTGFNNDPYAPSSTASATSTTIKTQTVPVKKPLVNRPSAAAASSPSDDKLIQVDLSSIDAKHVPIVEEITIAFESAFQDNAPSYVKSKKRIVSNSVNDLFQLIKDGTLSAKLADDLVKWTNALKENNQKQAEVVLRDIAANHWKEVKDIHKGLKFLSQASIQK</sequence>
<dbReference type="Gene3D" id="2.130.10.10">
    <property type="entry name" value="YVTN repeat-like/Quinoprotein amine dehydrogenase"/>
    <property type="match status" value="1"/>
</dbReference>
<dbReference type="EMBL" id="JAOPGA020001119">
    <property type="protein sequence ID" value="KAL0485209.1"/>
    <property type="molecule type" value="Genomic_DNA"/>
</dbReference>
<keyword evidence="12" id="KW-0167">Capsid protein</keyword>
<feature type="region of interest" description="Disordered" evidence="10">
    <location>
        <begin position="731"/>
        <end position="949"/>
    </location>
</feature>
<evidence type="ECO:0000256" key="4">
    <source>
        <dbReference type="ARBA" id="ARBA00022574"/>
    </source>
</evidence>
<dbReference type="PROSITE" id="PS00678">
    <property type="entry name" value="WD_REPEATS_1"/>
    <property type="match status" value="1"/>
</dbReference>
<comment type="caution">
    <text evidence="12">The sequence shown here is derived from an EMBL/GenBank/DDBJ whole genome shotgun (WGS) entry which is preliminary data.</text>
</comment>
<dbReference type="Gene3D" id="1.25.40.1030">
    <property type="match status" value="1"/>
</dbReference>
<organism evidence="12 13">
    <name type="scientific">Acrasis kona</name>
    <dbReference type="NCBI Taxonomy" id="1008807"/>
    <lineage>
        <taxon>Eukaryota</taxon>
        <taxon>Discoba</taxon>
        <taxon>Heterolobosea</taxon>
        <taxon>Tetramitia</taxon>
        <taxon>Eutetramitia</taxon>
        <taxon>Acrasidae</taxon>
        <taxon>Acrasis</taxon>
    </lineage>
</organism>
<dbReference type="AlphaFoldDB" id="A0AAW2Z799"/>
<dbReference type="Gene3D" id="1.20.940.10">
    <property type="entry name" value="Functional domain of the splicing factor Prp18"/>
    <property type="match status" value="1"/>
</dbReference>
<dbReference type="GO" id="GO:0007029">
    <property type="term" value="P:endoplasmic reticulum organization"/>
    <property type="evidence" value="ECO:0007669"/>
    <property type="project" value="TreeGrafter"/>
</dbReference>
<dbReference type="InterPro" id="IPR019775">
    <property type="entry name" value="WD40_repeat_CS"/>
</dbReference>
<feature type="compositionally biased region" description="Low complexity" evidence="10">
    <location>
        <begin position="915"/>
        <end position="924"/>
    </location>
</feature>
<comment type="subcellular location">
    <subcellularLocation>
        <location evidence="1">Endoplasmic reticulum</location>
    </subcellularLocation>
</comment>
<keyword evidence="3" id="KW-0813">Transport</keyword>
<dbReference type="GO" id="GO:0090110">
    <property type="term" value="P:COPII-coated vesicle cargo loading"/>
    <property type="evidence" value="ECO:0007669"/>
    <property type="project" value="TreeGrafter"/>
</dbReference>
<feature type="compositionally biased region" description="Polar residues" evidence="10">
    <location>
        <begin position="828"/>
        <end position="861"/>
    </location>
</feature>
<evidence type="ECO:0000256" key="3">
    <source>
        <dbReference type="ARBA" id="ARBA00022448"/>
    </source>
</evidence>
<protein>
    <submittedName>
        <fullName evidence="12">COPII adaptor coat protein SEC31</fullName>
    </submittedName>
</protein>
<dbReference type="InterPro" id="IPR024298">
    <property type="entry name" value="Sec16_Sec23-bd"/>
</dbReference>
<evidence type="ECO:0000256" key="8">
    <source>
        <dbReference type="ARBA" id="ARBA00022927"/>
    </source>
</evidence>
<evidence type="ECO:0000259" key="11">
    <source>
        <dbReference type="Pfam" id="PF12931"/>
    </source>
</evidence>
<keyword evidence="7" id="KW-0931">ER-Golgi transport</keyword>
<dbReference type="GO" id="GO:0005198">
    <property type="term" value="F:structural molecule activity"/>
    <property type="evidence" value="ECO:0007669"/>
    <property type="project" value="TreeGrafter"/>
</dbReference>
<evidence type="ECO:0000256" key="10">
    <source>
        <dbReference type="SAM" id="MobiDB-lite"/>
    </source>
</evidence>
<evidence type="ECO:0000256" key="1">
    <source>
        <dbReference type="ARBA" id="ARBA00004240"/>
    </source>
</evidence>
<feature type="domain" description="Sec16 Sec23-binding" evidence="11">
    <location>
        <begin position="486"/>
        <end position="600"/>
    </location>
</feature>
<comment type="similarity">
    <text evidence="2">Belongs to the WD repeat SEC31 family.</text>
</comment>
<dbReference type="SMART" id="SM00320">
    <property type="entry name" value="WD40"/>
    <property type="match status" value="6"/>
</dbReference>
<evidence type="ECO:0000256" key="9">
    <source>
        <dbReference type="PROSITE-ProRule" id="PRU00221"/>
    </source>
</evidence>
<accession>A0AAW2Z799</accession>
<dbReference type="SUPFAM" id="SSF50978">
    <property type="entry name" value="WD40 repeat-like"/>
    <property type="match status" value="1"/>
</dbReference>
<dbReference type="InterPro" id="IPR036322">
    <property type="entry name" value="WD40_repeat_dom_sf"/>
</dbReference>
<keyword evidence="5" id="KW-0677">Repeat</keyword>
<dbReference type="InterPro" id="IPR001680">
    <property type="entry name" value="WD40_rpt"/>
</dbReference>
<feature type="compositionally biased region" description="Low complexity" evidence="10">
    <location>
        <begin position="735"/>
        <end position="758"/>
    </location>
</feature>
<dbReference type="GO" id="GO:0015031">
    <property type="term" value="P:protein transport"/>
    <property type="evidence" value="ECO:0007669"/>
    <property type="project" value="UniProtKB-KW"/>
</dbReference>
<keyword evidence="6" id="KW-0256">Endoplasmic reticulum</keyword>
<dbReference type="GO" id="GO:0030127">
    <property type="term" value="C:COPII vesicle coat"/>
    <property type="evidence" value="ECO:0007669"/>
    <property type="project" value="TreeGrafter"/>
</dbReference>
<dbReference type="PANTHER" id="PTHR13923">
    <property type="entry name" value="SEC31-RELATED PROTEIN"/>
    <property type="match status" value="1"/>
</dbReference>
<keyword evidence="13" id="KW-1185">Reference proteome</keyword>
<dbReference type="PROSITE" id="PS50082">
    <property type="entry name" value="WD_REPEATS_2"/>
    <property type="match status" value="2"/>
</dbReference>
<dbReference type="PROSITE" id="PS50294">
    <property type="entry name" value="WD_REPEATS_REGION"/>
    <property type="match status" value="2"/>
</dbReference>
<dbReference type="InterPro" id="IPR015943">
    <property type="entry name" value="WD40/YVTN_repeat-like_dom_sf"/>
</dbReference>
<evidence type="ECO:0000313" key="12">
    <source>
        <dbReference type="EMBL" id="KAL0485209.1"/>
    </source>
</evidence>
<evidence type="ECO:0000256" key="7">
    <source>
        <dbReference type="ARBA" id="ARBA00022892"/>
    </source>
</evidence>
<evidence type="ECO:0000313" key="13">
    <source>
        <dbReference type="Proteomes" id="UP001431209"/>
    </source>
</evidence>
<reference evidence="12 13" key="1">
    <citation type="submission" date="2024-03" db="EMBL/GenBank/DDBJ databases">
        <title>The Acrasis kona genome and developmental transcriptomes reveal deep origins of eukaryotic multicellular pathways.</title>
        <authorList>
            <person name="Sheikh S."/>
            <person name="Fu C.-J."/>
            <person name="Brown M.W."/>
            <person name="Baldauf S.L."/>
        </authorList>
    </citation>
    <scope>NUCLEOTIDE SEQUENCE [LARGE SCALE GENOMIC DNA]</scope>
    <source>
        <strain evidence="12 13">ATCC MYA-3509</strain>
    </source>
</reference>
<dbReference type="InterPro" id="IPR040251">
    <property type="entry name" value="SEC31-like"/>
</dbReference>
<dbReference type="Proteomes" id="UP001431209">
    <property type="component" value="Unassembled WGS sequence"/>
</dbReference>
<dbReference type="Pfam" id="PF12931">
    <property type="entry name" value="TPR_Sec16"/>
    <property type="match status" value="1"/>
</dbReference>
<dbReference type="GO" id="GO:0070971">
    <property type="term" value="C:endoplasmic reticulum exit site"/>
    <property type="evidence" value="ECO:0007669"/>
    <property type="project" value="TreeGrafter"/>
</dbReference>
<gene>
    <name evidence="12" type="ORF">AKO1_004263</name>
</gene>
<keyword evidence="12" id="KW-0946">Virion</keyword>